<sequence>MNWLSPPLIGCLCILAICCSSEGSGRAEHARNNVKSGSPAGCLITYQNRLNQLLTPAIAADLAGKPKEQARQKYNQVMKNASYHSMQYSWKTDRQKQVQLMGRTMTVPADAVIELHGLRTVTLESFKKSHRPATDEQLAAAKKEIDQAIDGQSDNQQINEHLQKLDQMHVDKQTQKSTASELSSVFAQAAKSYTDVTGIGQAASWNSFENRLYIFEKGIELSVTVDLSSDSQFNRKKAIELGKSLLAACR</sequence>
<dbReference type="RefSeq" id="WP_106599509.1">
    <property type="nucleotide sequence ID" value="NZ_PYAS01000026.1"/>
</dbReference>
<proteinExistence type="predicted"/>
<organism evidence="1 2">
    <name type="scientific">Dyadobacter jiangsuensis</name>
    <dbReference type="NCBI Taxonomy" id="1591085"/>
    <lineage>
        <taxon>Bacteria</taxon>
        <taxon>Pseudomonadati</taxon>
        <taxon>Bacteroidota</taxon>
        <taxon>Cytophagia</taxon>
        <taxon>Cytophagales</taxon>
        <taxon>Spirosomataceae</taxon>
        <taxon>Dyadobacter</taxon>
    </lineage>
</organism>
<evidence type="ECO:0000313" key="2">
    <source>
        <dbReference type="Proteomes" id="UP000241964"/>
    </source>
</evidence>
<name>A0A2P8FCN5_9BACT</name>
<accession>A0A2P8FCN5</accession>
<comment type="caution">
    <text evidence="1">The sequence shown here is derived from an EMBL/GenBank/DDBJ whole genome shotgun (WGS) entry which is preliminary data.</text>
</comment>
<dbReference type="AlphaFoldDB" id="A0A2P8FCN5"/>
<dbReference type="Proteomes" id="UP000241964">
    <property type="component" value="Unassembled WGS sequence"/>
</dbReference>
<protein>
    <submittedName>
        <fullName evidence="1">Uncharacterized protein</fullName>
    </submittedName>
</protein>
<gene>
    <name evidence="1" type="ORF">CLV60_12611</name>
</gene>
<evidence type="ECO:0000313" key="1">
    <source>
        <dbReference type="EMBL" id="PSL19493.1"/>
    </source>
</evidence>
<keyword evidence="2" id="KW-1185">Reference proteome</keyword>
<reference evidence="1 2" key="1">
    <citation type="submission" date="2018-03" db="EMBL/GenBank/DDBJ databases">
        <title>Genomic Encyclopedia of Archaeal and Bacterial Type Strains, Phase II (KMG-II): from individual species to whole genera.</title>
        <authorList>
            <person name="Goeker M."/>
        </authorList>
    </citation>
    <scope>NUCLEOTIDE SEQUENCE [LARGE SCALE GENOMIC DNA]</scope>
    <source>
        <strain evidence="1 2">DSM 29057</strain>
    </source>
</reference>
<dbReference type="EMBL" id="PYAS01000026">
    <property type="protein sequence ID" value="PSL19493.1"/>
    <property type="molecule type" value="Genomic_DNA"/>
</dbReference>
<dbReference type="OrthoDB" id="793772at2"/>